<reference evidence="3 4" key="1">
    <citation type="submission" date="2013-04" db="EMBL/GenBank/DDBJ databases">
        <title>The Genome Sequence of Parabacteroides goldsteinii DSM 19448.</title>
        <authorList>
            <consortium name="The Broad Institute Genomics Platform"/>
            <person name="Earl A."/>
            <person name="Ward D."/>
            <person name="Feldgarden M."/>
            <person name="Gevers D."/>
            <person name="Martens E."/>
            <person name="Sakamoto M."/>
            <person name="Benno Y."/>
            <person name="Song Y."/>
            <person name="Liu C."/>
            <person name="Lee J."/>
            <person name="Bolanos M."/>
            <person name="Vaisanen M.L."/>
            <person name="Finegold S.M."/>
            <person name="Walker B."/>
            <person name="Young S."/>
            <person name="Zeng Q."/>
            <person name="Gargeya S."/>
            <person name="Fitzgerald M."/>
            <person name="Haas B."/>
            <person name="Abouelleil A."/>
            <person name="Allen A.W."/>
            <person name="Alvarado L."/>
            <person name="Arachchi H.M."/>
            <person name="Berlin A.M."/>
            <person name="Chapman S.B."/>
            <person name="Gainer-Dewar J."/>
            <person name="Goldberg J."/>
            <person name="Griggs A."/>
            <person name="Gujja S."/>
            <person name="Hansen M."/>
            <person name="Howarth C."/>
            <person name="Imamovic A."/>
            <person name="Ireland A."/>
            <person name="Larimer J."/>
            <person name="McCowan C."/>
            <person name="Murphy C."/>
            <person name="Pearson M."/>
            <person name="Poon T.W."/>
            <person name="Priest M."/>
            <person name="Roberts A."/>
            <person name="Saif S."/>
            <person name="Shea T."/>
            <person name="Sisk P."/>
            <person name="Sykes S."/>
            <person name="Wortman J."/>
            <person name="Nusbaum C."/>
            <person name="Birren B."/>
        </authorList>
    </citation>
    <scope>NUCLEOTIDE SEQUENCE [LARGE SCALE GENOMIC DNA]</scope>
    <source>
        <strain evidence="3 4">DSM 19448</strain>
    </source>
</reference>
<gene>
    <name evidence="3" type="ORF">HMPREF1535_03245</name>
</gene>
<sequence length="105" mass="12326">MVTHLDWSAKARRNLNQIFVYYKKKSGQAAVRLFNKILDEAETLLIFPEAGKIEPLGEDMQICYRSLVIEKHFKLIYYSKNDAIRIVAIWDCRRNPSSFKQFVGK</sequence>
<evidence type="ECO:0000313" key="4">
    <source>
        <dbReference type="Proteomes" id="UP000033047"/>
    </source>
</evidence>
<protein>
    <recommendedName>
        <fullName evidence="5">RelE/StbE family addiction module toxin</fullName>
    </recommendedName>
</protein>
<dbReference type="Pfam" id="PF05016">
    <property type="entry name" value="ParE_toxin"/>
    <property type="match status" value="1"/>
</dbReference>
<dbReference type="InterPro" id="IPR007712">
    <property type="entry name" value="RelE/ParE_toxin"/>
</dbReference>
<dbReference type="HOGENOM" id="CLU_147162_8_2_10"/>
<dbReference type="PANTHER" id="PTHR33755">
    <property type="entry name" value="TOXIN PARE1-RELATED"/>
    <property type="match status" value="1"/>
</dbReference>
<comment type="similarity">
    <text evidence="1">Belongs to the RelE toxin family.</text>
</comment>
<evidence type="ECO:0000256" key="1">
    <source>
        <dbReference type="ARBA" id="ARBA00006226"/>
    </source>
</evidence>
<dbReference type="STRING" id="927665.HMPREF1535_03245"/>
<dbReference type="AlphaFoldDB" id="A0A0F5J7I5"/>
<evidence type="ECO:0000256" key="2">
    <source>
        <dbReference type="ARBA" id="ARBA00022649"/>
    </source>
</evidence>
<dbReference type="InterPro" id="IPR035093">
    <property type="entry name" value="RelE/ParE_toxin_dom_sf"/>
</dbReference>
<dbReference type="EMBL" id="AQHV01000014">
    <property type="protein sequence ID" value="KKB53698.1"/>
    <property type="molecule type" value="Genomic_DNA"/>
</dbReference>
<comment type="caution">
    <text evidence="3">The sequence shown here is derived from an EMBL/GenBank/DDBJ whole genome shotgun (WGS) entry which is preliminary data.</text>
</comment>
<organism evidence="3 4">
    <name type="scientific">Parabacteroides goldsteinii DSM 19448 = WAL 12034</name>
    <dbReference type="NCBI Taxonomy" id="927665"/>
    <lineage>
        <taxon>Bacteria</taxon>
        <taxon>Pseudomonadati</taxon>
        <taxon>Bacteroidota</taxon>
        <taxon>Bacteroidia</taxon>
        <taxon>Bacteroidales</taxon>
        <taxon>Tannerellaceae</taxon>
        <taxon>Parabacteroides</taxon>
    </lineage>
</organism>
<dbReference type="Gene3D" id="3.30.2310.20">
    <property type="entry name" value="RelE-like"/>
    <property type="match status" value="1"/>
</dbReference>
<dbReference type="Proteomes" id="UP000033047">
    <property type="component" value="Unassembled WGS sequence"/>
</dbReference>
<dbReference type="PANTHER" id="PTHR33755:SF5">
    <property type="entry name" value="TYPE II TOXIN-ANTITOXIN SYSTEM RELE_PARE FAMILY TOXIN"/>
    <property type="match status" value="1"/>
</dbReference>
<name>A0A0F5J7I5_9BACT</name>
<evidence type="ECO:0000313" key="3">
    <source>
        <dbReference type="EMBL" id="KKB53698.1"/>
    </source>
</evidence>
<proteinExistence type="inferred from homology"/>
<accession>A0A0F5J7I5</accession>
<dbReference type="RefSeq" id="WP_046146802.1">
    <property type="nucleotide sequence ID" value="NZ_KQ033913.1"/>
</dbReference>
<dbReference type="InterPro" id="IPR051803">
    <property type="entry name" value="TA_system_RelE-like_toxin"/>
</dbReference>
<evidence type="ECO:0008006" key="5">
    <source>
        <dbReference type="Google" id="ProtNLM"/>
    </source>
</evidence>
<dbReference type="PATRIC" id="fig|927665.4.peg.3333"/>
<keyword evidence="2" id="KW-1277">Toxin-antitoxin system</keyword>